<evidence type="ECO:0000256" key="1">
    <source>
        <dbReference type="SAM" id="Coils"/>
    </source>
</evidence>
<feature type="compositionally biased region" description="Low complexity" evidence="2">
    <location>
        <begin position="121"/>
        <end position="130"/>
    </location>
</feature>
<dbReference type="Gene3D" id="3.90.1750.20">
    <property type="entry name" value="Putative Large Serine Recombinase, Chain B, Domain 2"/>
    <property type="match status" value="1"/>
</dbReference>
<feature type="compositionally biased region" description="Low complexity" evidence="2">
    <location>
        <begin position="10"/>
        <end position="23"/>
    </location>
</feature>
<dbReference type="InterPro" id="IPR050639">
    <property type="entry name" value="SSR_resolvase"/>
</dbReference>
<proteinExistence type="predicted"/>
<feature type="coiled-coil region" evidence="1">
    <location>
        <begin position="572"/>
        <end position="599"/>
    </location>
</feature>
<organism evidence="4 5">
    <name type="scientific">Leucobacter massiliensis</name>
    <dbReference type="NCBI Taxonomy" id="1686285"/>
    <lineage>
        <taxon>Bacteria</taxon>
        <taxon>Bacillati</taxon>
        <taxon>Actinomycetota</taxon>
        <taxon>Actinomycetes</taxon>
        <taxon>Micrococcales</taxon>
        <taxon>Microbacteriaceae</taxon>
        <taxon>Leucobacter</taxon>
    </lineage>
</organism>
<dbReference type="InterPro" id="IPR038109">
    <property type="entry name" value="DNA_bind_recomb_sf"/>
</dbReference>
<keyword evidence="5" id="KW-1185">Reference proteome</keyword>
<comment type="caution">
    <text evidence="4">The sequence shown here is derived from an EMBL/GenBank/DDBJ whole genome shotgun (WGS) entry which is preliminary data.</text>
</comment>
<dbReference type="SUPFAM" id="SSF53041">
    <property type="entry name" value="Resolvase-like"/>
    <property type="match status" value="1"/>
</dbReference>
<dbReference type="GO" id="GO:0003677">
    <property type="term" value="F:DNA binding"/>
    <property type="evidence" value="ECO:0007669"/>
    <property type="project" value="InterPro"/>
</dbReference>
<evidence type="ECO:0000313" key="4">
    <source>
        <dbReference type="EMBL" id="PRI10500.1"/>
    </source>
</evidence>
<dbReference type="InterPro" id="IPR036162">
    <property type="entry name" value="Resolvase-like_N_sf"/>
</dbReference>
<dbReference type="Pfam" id="PF00239">
    <property type="entry name" value="Resolvase"/>
    <property type="match status" value="1"/>
</dbReference>
<evidence type="ECO:0000259" key="3">
    <source>
        <dbReference type="PROSITE" id="PS51737"/>
    </source>
</evidence>
<dbReference type="PROSITE" id="PS51257">
    <property type="entry name" value="PROKAR_LIPOPROTEIN"/>
    <property type="match status" value="1"/>
</dbReference>
<dbReference type="InterPro" id="IPR011109">
    <property type="entry name" value="DNA_bind_recombinase_dom"/>
</dbReference>
<name>A0A2S9QLM6_9MICO</name>
<dbReference type="Gene3D" id="3.40.50.1390">
    <property type="entry name" value="Resolvase, N-terminal catalytic domain"/>
    <property type="match status" value="1"/>
</dbReference>
<gene>
    <name evidence="4" type="ORF">B4915_10860</name>
</gene>
<evidence type="ECO:0000256" key="2">
    <source>
        <dbReference type="SAM" id="MobiDB-lite"/>
    </source>
</evidence>
<dbReference type="AlphaFoldDB" id="A0A2S9QLM6"/>
<sequence>MHPRHLTVNRSRSSSTSAGSASSCGFCPQIVQGRAPLGQAVGRWSDRHRPGAVPEEGNPREHQTPSRLRSQRARPRATAGRCEQRRAPGAAEPEPDRRALRRTAARPPAEPPRRRGRRRPAGAAQLAPATHRAGAAQIPCRGARRGHRRVRHRHHGHSSGPRAYFCQNDHVTSSKTSIPRVAIYARQSVEEDQGIRQQLDDGRKHAADHGWTVVHEFSDNDTSGSKERGPKTDWARMLSAFDEDEFDTLIVTETSRLTRSLTDVLDVTPPRRAMRVIVIRQGIDTLVADFQLKLLVLVAENEVKLKAQRAARYAADRRKVGHPTSGKTPHGYRWVPAGQRDERGTRYVVDEAEAEDVRQIFREFLAGATLGQIARDLTSTGRLTRKGARWHSSTVRRVLMNPLYAALLPPAQPTGQHSMAAIDLEACTPGAWQPIVTRDDIVAARSRLVGVKPMHAGTARRWLLAGIALCGVCRKPVKSSRPVNHPTPRKDGSVAPAQRYHGYRCHFSRNGDVIDEFVSELCIQRLSQPDAVDLLTPPDDEFDLPALHTRRDALQAERKNVFALIGSDPSRLAAAQDRLEELEEQLREVDAVIAKAAERHPLADLMGVEDVRAWWESRTLARQRAIVQLLMTVVIKPVGMGHRPRRPQDVLASLEITPLI</sequence>
<dbReference type="PROSITE" id="PS51737">
    <property type="entry name" value="RECOMBINASE_DNA_BIND"/>
    <property type="match status" value="1"/>
</dbReference>
<dbReference type="Pfam" id="PF07508">
    <property type="entry name" value="Recombinase"/>
    <property type="match status" value="1"/>
</dbReference>
<protein>
    <recommendedName>
        <fullName evidence="3">Recombinase domain-containing protein</fullName>
    </recommendedName>
</protein>
<dbReference type="GO" id="GO:0000150">
    <property type="term" value="F:DNA strand exchange activity"/>
    <property type="evidence" value="ECO:0007669"/>
    <property type="project" value="InterPro"/>
</dbReference>
<feature type="region of interest" description="Disordered" evidence="2">
    <location>
        <begin position="1"/>
        <end position="25"/>
    </location>
</feature>
<keyword evidence="1" id="KW-0175">Coiled coil</keyword>
<evidence type="ECO:0000313" key="5">
    <source>
        <dbReference type="Proteomes" id="UP000238650"/>
    </source>
</evidence>
<feature type="region of interest" description="Disordered" evidence="2">
    <location>
        <begin position="316"/>
        <end position="336"/>
    </location>
</feature>
<feature type="compositionally biased region" description="Basic residues" evidence="2">
    <location>
        <begin position="142"/>
        <end position="157"/>
    </location>
</feature>
<accession>A0A2S9QLM6</accession>
<dbReference type="SMART" id="SM00857">
    <property type="entry name" value="Resolvase"/>
    <property type="match status" value="1"/>
</dbReference>
<reference evidence="4 5" key="1">
    <citation type="journal article" date="2017" name="New Microbes New Infect">
        <title>Genome sequence of 'Leucobacter massiliensis' sp. nov. isolated from human pharynx after travel to the 2014 Hajj.</title>
        <authorList>
            <person name="Leangapichart T."/>
            <person name="Gautret P."/>
            <person name="Nguyen T.T."/>
            <person name="Armstrong N."/>
            <person name="Rolain J.M."/>
        </authorList>
    </citation>
    <scope>NUCLEOTIDE SEQUENCE [LARGE SCALE GENOMIC DNA]</scope>
    <source>
        <strain evidence="4 5">122RC15</strain>
    </source>
</reference>
<dbReference type="InterPro" id="IPR006119">
    <property type="entry name" value="Resolv_N"/>
</dbReference>
<feature type="domain" description="Recombinase" evidence="3">
    <location>
        <begin position="329"/>
        <end position="454"/>
    </location>
</feature>
<dbReference type="PANTHER" id="PTHR30461:SF23">
    <property type="entry name" value="DNA RECOMBINASE-RELATED"/>
    <property type="match status" value="1"/>
</dbReference>
<feature type="region of interest" description="Disordered" evidence="2">
    <location>
        <begin position="38"/>
        <end position="165"/>
    </location>
</feature>
<dbReference type="PANTHER" id="PTHR30461">
    <property type="entry name" value="DNA-INVERTASE FROM LAMBDOID PROPHAGE"/>
    <property type="match status" value="1"/>
</dbReference>
<dbReference type="Proteomes" id="UP000238650">
    <property type="component" value="Unassembled WGS sequence"/>
</dbReference>
<dbReference type="CDD" id="cd00338">
    <property type="entry name" value="Ser_Recombinase"/>
    <property type="match status" value="1"/>
</dbReference>
<dbReference type="EMBL" id="MWZD01000018">
    <property type="protein sequence ID" value="PRI10500.1"/>
    <property type="molecule type" value="Genomic_DNA"/>
</dbReference>